<evidence type="ECO:0000256" key="6">
    <source>
        <dbReference type="SAM" id="Phobius"/>
    </source>
</evidence>
<evidence type="ECO:0000256" key="3">
    <source>
        <dbReference type="ARBA" id="ARBA00022844"/>
    </source>
</evidence>
<dbReference type="GO" id="GO:0044003">
    <property type="term" value="P:symbiont-mediated perturbation of host process"/>
    <property type="evidence" value="ECO:0007669"/>
    <property type="project" value="InterPro"/>
</dbReference>
<dbReference type="EMBL" id="KX359319">
    <property type="protein sequence ID" value="AQL59255.1"/>
    <property type="molecule type" value="Genomic_DNA"/>
</dbReference>
<keyword evidence="3" id="KW-0946">Virion</keyword>
<evidence type="ECO:0000256" key="5">
    <source>
        <dbReference type="ARBA" id="ARBA00023180"/>
    </source>
</evidence>
<dbReference type="Gene3D" id="2.40.50.710">
    <property type="match status" value="1"/>
</dbReference>
<accession>A0A1Q1G9C6</accession>
<evidence type="ECO:0000313" key="8">
    <source>
        <dbReference type="EMBL" id="QRM12738.1"/>
    </source>
</evidence>
<evidence type="ECO:0000256" key="1">
    <source>
        <dbReference type="ARBA" id="ARBA00004182"/>
    </source>
</evidence>
<dbReference type="GO" id="GO:0055036">
    <property type="term" value="C:virion membrane"/>
    <property type="evidence" value="ECO:0007669"/>
    <property type="project" value="UniProtKB-SubCell"/>
</dbReference>
<evidence type="ECO:0000256" key="2">
    <source>
        <dbReference type="ARBA" id="ARBA00022692"/>
    </source>
</evidence>
<dbReference type="GO" id="GO:0019031">
    <property type="term" value="C:viral envelope"/>
    <property type="evidence" value="ECO:0007669"/>
    <property type="project" value="InterPro"/>
</dbReference>
<dbReference type="SMR" id="A0A1Q1G9C6"/>
<name>A0A1Q1G9C6_NPVBM</name>
<sequence>MLLVNQSYQGFDKKHTSEMVGAIVLYVLLAAAAPHSAFAAEHCNAQMKTGPYKIKNLDITPPKETLQKDVEITIVETDYNENVIIGYKGYYQAYAYNGGSLDPNTRVEETMKTLTVGKEDLLMWGIRQQCEVGEELIDRWGGDSEECFRDNEGRGQWVKGKELVKRQNNNHFAYHTCNKSWRCGVSTSKMYSRLECHDDTDECQVYILDAEGNPINVTVDTALHRDGVSMILKQKSTFTTRQVKAACLLIKDDKNNPESVTREHCLIDNDIYDLSKNTWNCKFNRCIKRKVEHQVKKRPPTWRHNVRAKYTEGDTATKGDLMHIQEELMYENDLLKMNIELMHAHINKINNMLHDLIVSVAKVDERLIGNLMNNSVSSTFLSDDTFLLMPCTNPPAHTSNCYNNSIYKEGRWVANTDSSQCIDFSNYKELAIDDDVEFWIPTIGNTTYHDSWKDASGWSFIAQQKSNLITTMENTKFGGVGTSLNDITSMAEGELAAKLTSFMFGHVATFVIVFIIILFLYCMVRNRNTRQY</sequence>
<comment type="subcellular location">
    <subcellularLocation>
        <location evidence="1">Virion membrane</location>
    </subcellularLocation>
</comment>
<dbReference type="Gene3D" id="6.20.460.10">
    <property type="match status" value="1"/>
</dbReference>
<protein>
    <submittedName>
        <fullName evidence="7 8">gp64</fullName>
    </submittedName>
</protein>
<evidence type="ECO:0000313" key="7">
    <source>
        <dbReference type="EMBL" id="AQL59255.1"/>
    </source>
</evidence>
<feature type="transmembrane region" description="Helical" evidence="6">
    <location>
        <begin position="503"/>
        <end position="524"/>
    </location>
</feature>
<organismHost>
    <name type="scientific">Bombyx mori</name>
    <name type="common">Silk moth</name>
    <dbReference type="NCBI Taxonomy" id="7091"/>
</organismHost>
<dbReference type="EMBL" id="MT165677">
    <property type="protein sequence ID" value="QRM12738.1"/>
    <property type="molecule type" value="Genomic_DNA"/>
</dbReference>
<keyword evidence="6" id="KW-1133">Transmembrane helix</keyword>
<organism evidence="7">
    <name type="scientific">Bombyx mori nuclear polyhedrosis virus</name>
    <name type="common">BmNPV</name>
    <dbReference type="NCBI Taxonomy" id="271108"/>
    <lineage>
        <taxon>Viruses</taxon>
        <taxon>Viruses incertae sedis</taxon>
        <taxon>Naldaviricetes</taxon>
        <taxon>Lefavirales</taxon>
        <taxon>Baculoviridae</taxon>
        <taxon>Alphabaculovirus</taxon>
        <taxon>Alphabaculovirus bomori</taxon>
    </lineage>
</organism>
<keyword evidence="4 6" id="KW-0472">Membrane</keyword>
<dbReference type="Pfam" id="PF03273">
    <property type="entry name" value="Baculo_gp64"/>
    <property type="match status" value="1"/>
</dbReference>
<dbReference type="Gene3D" id="6.10.250.2130">
    <property type="match status" value="1"/>
</dbReference>
<keyword evidence="2 6" id="KW-0812">Transmembrane</keyword>
<gene>
    <name evidence="8" type="primary">gp64</name>
</gene>
<dbReference type="Gene3D" id="6.10.250.3010">
    <property type="match status" value="1"/>
</dbReference>
<reference evidence="8" key="2">
    <citation type="submission" date="2020-03" db="EMBL/GenBank/DDBJ databases">
        <title>Analyse on the genetic diversity and evolution of gp64 gene from Bombyx mori nucleopolyhedrovirus strains in Guangxi.</title>
        <authorList>
            <person name="Liang X."/>
        </authorList>
    </citation>
    <scope>NUCLEOTIDE SEQUENCE</scope>
    <source>
        <strain evidence="8">GXWX</strain>
    </source>
</reference>
<reference evidence="7" key="1">
    <citation type="submission" date="2016-06" db="EMBL/GenBank/DDBJ databases">
        <authorList>
            <person name="Kjaerup R.B."/>
            <person name="Dalgaard T.S."/>
            <person name="Juul-Madsen H.R."/>
        </authorList>
    </citation>
    <scope>NUCLEOTIDE SEQUENCE</scope>
    <source>
        <strain evidence="7">GXHS</strain>
    </source>
</reference>
<dbReference type="InterPro" id="IPR004955">
    <property type="entry name" value="Baculovirus_Gp64"/>
</dbReference>
<keyword evidence="5" id="KW-0325">Glycoprotein</keyword>
<evidence type="ECO:0000256" key="4">
    <source>
        <dbReference type="ARBA" id="ARBA00023136"/>
    </source>
</evidence>
<proteinExistence type="predicted"/>